<evidence type="ECO:0000313" key="1">
    <source>
        <dbReference type="EMBL" id="MBU5439137.1"/>
    </source>
</evidence>
<accession>A0ABS6E8P1</accession>
<protein>
    <submittedName>
        <fullName evidence="1">Uncharacterized protein</fullName>
    </submittedName>
</protein>
<reference evidence="1 2" key="1">
    <citation type="submission" date="2021-06" db="EMBL/GenBank/DDBJ databases">
        <authorList>
            <person name="Sun Q."/>
            <person name="Li D."/>
        </authorList>
    </citation>
    <scope>NUCLEOTIDE SEQUENCE [LARGE SCALE GENOMIC DNA]</scope>
    <source>
        <strain evidence="1 2">MSJ-40</strain>
    </source>
</reference>
<dbReference type="Proteomes" id="UP000749471">
    <property type="component" value="Unassembled WGS sequence"/>
</dbReference>
<dbReference type="RefSeq" id="WP_216520841.1">
    <property type="nucleotide sequence ID" value="NZ_JAHLPM010000012.1"/>
</dbReference>
<gene>
    <name evidence="1" type="ORF">KQI42_14035</name>
</gene>
<sequence length="360" mass="41913">MIVENIYWIQEWAKVRQAEVVRLPDSFEIHDSFLKHMSKEEFDSAFKEVWNMFTNIYGNIAKFPEVFGMPLHKSVEYKYSTKEARESRSAAYRPLKLLFYLLNAGDLHNGTIILDVNKFKAINDVKNIPIIFERLSDYGFYFDGLKNYKIASESIYILYPDNAQVLTVLKSMADKVHITNRINDFLSCHYKLFQDDTNTVNYGHGADIIADKMHTKQEKEFVYAMDAVLSEMGYYAGSRESNEGPGYAYYSKESEIRKKGPYHYLMSSNKTKLFLYLRIRNVSKCIDYLKECPDSVKQIFLWSDTGCSNRIKGTCIYGQEYAIDGNTYWRCGCCNAPFYFSPIINDIPHYIKLVELGLKK</sequence>
<keyword evidence="2" id="KW-1185">Reference proteome</keyword>
<name>A0ABS6E8P1_9FIRM</name>
<dbReference type="EMBL" id="JAHLPM010000012">
    <property type="protein sequence ID" value="MBU5439137.1"/>
    <property type="molecule type" value="Genomic_DNA"/>
</dbReference>
<evidence type="ECO:0000313" key="2">
    <source>
        <dbReference type="Proteomes" id="UP000749471"/>
    </source>
</evidence>
<comment type="caution">
    <text evidence="1">The sequence shown here is derived from an EMBL/GenBank/DDBJ whole genome shotgun (WGS) entry which is preliminary data.</text>
</comment>
<organism evidence="1 2">
    <name type="scientific">Tissierella simiarum</name>
    <dbReference type="NCBI Taxonomy" id="2841534"/>
    <lineage>
        <taxon>Bacteria</taxon>
        <taxon>Bacillati</taxon>
        <taxon>Bacillota</taxon>
        <taxon>Tissierellia</taxon>
        <taxon>Tissierellales</taxon>
        <taxon>Tissierellaceae</taxon>
        <taxon>Tissierella</taxon>
    </lineage>
</organism>
<proteinExistence type="predicted"/>